<dbReference type="EMBL" id="LOBR01000030">
    <property type="protein sequence ID" value="KYN89059.1"/>
    <property type="molecule type" value="Genomic_DNA"/>
</dbReference>
<gene>
    <name evidence="2" type="ORF">ATY37_14110</name>
</gene>
<protein>
    <recommendedName>
        <fullName evidence="1">MAE-28990/MAE-18760-like HEPN domain-containing protein</fullName>
    </recommendedName>
</protein>
<accession>A0A151KZK6</accession>
<organism evidence="2 3">
    <name type="scientific">Vibrio cidicii</name>
    <dbReference type="NCBI Taxonomy" id="1763883"/>
    <lineage>
        <taxon>Bacteria</taxon>
        <taxon>Pseudomonadati</taxon>
        <taxon>Pseudomonadota</taxon>
        <taxon>Gammaproteobacteria</taxon>
        <taxon>Vibrionales</taxon>
        <taxon>Vibrionaceae</taxon>
        <taxon>Vibrio</taxon>
    </lineage>
</organism>
<dbReference type="RefSeq" id="WP_053318849.1">
    <property type="nucleotide sequence ID" value="NZ_LOBR01000030.1"/>
</dbReference>
<dbReference type="InterPro" id="IPR040788">
    <property type="entry name" value="HEPN_MAE_28990"/>
</dbReference>
<feature type="domain" description="MAE-28990/MAE-18760-like HEPN" evidence="1">
    <location>
        <begin position="9"/>
        <end position="238"/>
    </location>
</feature>
<proteinExistence type="predicted"/>
<comment type="caution">
    <text evidence="2">The sequence shown here is derived from an EMBL/GenBank/DDBJ whole genome shotgun (WGS) entry which is preliminary data.</text>
</comment>
<name>A0A151KZK6_9VIBR</name>
<sequence>MQLVRASYAERVSDIEANFELIQNISNAIGSKGSARFPVNDTHYTITIQQQKILYSGAYLQLYNLVESTVTQLLAAVGKHSQSGINGDLTKLSEKIRNLYLKHIIPPEGNLTPEKRLEQALTLLHQAVGVSDVEIVIPRGGGGNWDYQEIDKLNRRVGVNFSLTQETLQRVQRPFRNERGSLRYIKEVRNDLGHGSISFADCGAGHTPSEFRSLIDVVKEYLEQLMDAYEQYLNTQSYLAAP</sequence>
<dbReference type="Pfam" id="PF18737">
    <property type="entry name" value="HEPN_MAE_28990"/>
    <property type="match status" value="1"/>
</dbReference>
<reference evidence="3" key="1">
    <citation type="submission" date="2015-12" db="EMBL/GenBank/DDBJ databases">
        <authorList>
            <person name="Shamseldin A."/>
            <person name="Moawad H."/>
            <person name="Abd El-Rahim W.M."/>
            <person name="Sadowsky M.J."/>
        </authorList>
    </citation>
    <scope>NUCLEOTIDE SEQUENCE [LARGE SCALE GENOMIC DNA]</scope>
    <source>
        <strain evidence="3">2538-88</strain>
    </source>
</reference>
<evidence type="ECO:0000313" key="3">
    <source>
        <dbReference type="Proteomes" id="UP000075346"/>
    </source>
</evidence>
<evidence type="ECO:0000313" key="2">
    <source>
        <dbReference type="EMBL" id="KYN89059.1"/>
    </source>
</evidence>
<dbReference type="Proteomes" id="UP000075346">
    <property type="component" value="Unassembled WGS sequence"/>
</dbReference>
<dbReference type="AlphaFoldDB" id="A0A151KZK6"/>
<evidence type="ECO:0000259" key="1">
    <source>
        <dbReference type="Pfam" id="PF18737"/>
    </source>
</evidence>